<dbReference type="Proteomes" id="UP000712570">
    <property type="component" value="Unassembled WGS sequence"/>
</dbReference>
<keyword evidence="2" id="KW-1185">Reference proteome</keyword>
<sequence>MNPIKSARNKIRHGFKVTLISKNIQSDKKVKEFADEINNNPRLFTSEFKKKMREAHTNIICTANDNYIMLSTKKESAYISVNKAKTYSSDNKGYSGTFFTNLLIRTQNNQPVCQFIPAISWTYNECAIKRKLRVANTTPTPEYGQNIEIPMDNY</sequence>
<proteinExistence type="predicted"/>
<dbReference type="EMBL" id="JAAOLX010000002">
    <property type="protein sequence ID" value="NHQ85465.1"/>
    <property type="molecule type" value="Genomic_DNA"/>
</dbReference>
<gene>
    <name evidence="1" type="ORF">HA050_04965</name>
</gene>
<protein>
    <submittedName>
        <fullName evidence="1">Uncharacterized protein</fullName>
    </submittedName>
</protein>
<evidence type="ECO:0000313" key="2">
    <source>
        <dbReference type="Proteomes" id="UP000712570"/>
    </source>
</evidence>
<reference evidence="1 2" key="1">
    <citation type="submission" date="2020-03" db="EMBL/GenBank/DDBJ databases">
        <title>Draft genome sequence of environmentally isolated violet-colored cultures.</title>
        <authorList>
            <person name="Wilson H.S."/>
        </authorList>
    </citation>
    <scope>NUCLEOTIDE SEQUENCE [LARGE SCALE GENOMIC DNA]</scope>
    <source>
        <strain evidence="1 2">HSC-16F04</strain>
    </source>
</reference>
<evidence type="ECO:0000313" key="1">
    <source>
        <dbReference type="EMBL" id="NHQ85465.1"/>
    </source>
</evidence>
<organism evidence="1 2">
    <name type="scientific">Iodobacter violaceini</name>
    <dbReference type="NCBI Taxonomy" id="3044271"/>
    <lineage>
        <taxon>Bacteria</taxon>
        <taxon>Pseudomonadati</taxon>
        <taxon>Pseudomonadota</taxon>
        <taxon>Betaproteobacteria</taxon>
        <taxon>Neisseriales</taxon>
        <taxon>Chitinibacteraceae</taxon>
        <taxon>Iodobacter</taxon>
    </lineage>
</organism>
<accession>A0ABX0KMS7</accession>
<dbReference type="RefSeq" id="WP_166822841.1">
    <property type="nucleotide sequence ID" value="NZ_JAAOLX010000002.1"/>
</dbReference>
<name>A0ABX0KMS7_9NEIS</name>
<comment type="caution">
    <text evidence="1">The sequence shown here is derived from an EMBL/GenBank/DDBJ whole genome shotgun (WGS) entry which is preliminary data.</text>
</comment>